<dbReference type="PANTHER" id="PTHR37534">
    <property type="entry name" value="TRANSCRIPTIONAL ACTIVATOR PROTEIN UGA3"/>
    <property type="match status" value="1"/>
</dbReference>
<proteinExistence type="predicted"/>
<protein>
    <submittedName>
        <fullName evidence="3">Uncharacterized protein</fullName>
    </submittedName>
</protein>
<dbReference type="Pfam" id="PF11951">
    <property type="entry name" value="Fungal_trans_2"/>
    <property type="match status" value="1"/>
</dbReference>
<comment type="caution">
    <text evidence="3">The sequence shown here is derived from an EMBL/GenBank/DDBJ whole genome shotgun (WGS) entry which is preliminary data.</text>
</comment>
<dbReference type="EMBL" id="CABFNS010000910">
    <property type="protein sequence ID" value="VUC35487.1"/>
    <property type="molecule type" value="Genomic_DNA"/>
</dbReference>
<dbReference type="Proteomes" id="UP000766486">
    <property type="component" value="Unassembled WGS sequence"/>
</dbReference>
<name>A0ABY6UZT8_BIOOC</name>
<dbReference type="InterPro" id="IPR021858">
    <property type="entry name" value="Fun_TF"/>
</dbReference>
<keyword evidence="2" id="KW-0539">Nucleus</keyword>
<keyword evidence="4" id="KW-1185">Reference proteome</keyword>
<accession>A0ABY6UZT8</accession>
<evidence type="ECO:0000313" key="4">
    <source>
        <dbReference type="Proteomes" id="UP000766486"/>
    </source>
</evidence>
<reference evidence="3 4" key="1">
    <citation type="submission" date="2019-06" db="EMBL/GenBank/DDBJ databases">
        <authorList>
            <person name="Broberg M."/>
        </authorList>
    </citation>
    <scope>NUCLEOTIDE SEQUENCE [LARGE SCALE GENOMIC DNA]</scope>
</reference>
<sequence>MAIFQGSKNPFISELVPMALSNDSILDSLLAYSGIHYADHAGVPADETTWIHYGQAVQAQKFGLTWLAQGKDHVLVPLLVTAVLLCITEVGVSHLRVSMRTLADNIPVTFRENSGRLALYHLRALSALIQKALRLPETRLPKDTRAFLIERYMYTMTLAHITMGSESDEWVLNDSNVLYPMLQSSPIHALFKLIPKVSVLSRQWAAESQMGSVSDSLLREKEELYTLVSSWEPDSREINYTLCGIVYQQALLVYLASIPEADQEALPRYPDTVQELFDTFLPFLMSTPPESPISTMLCWPLAIFGSCAVEGEHRRVIHERLQLLSQIYSAQSVRDTMILLEKMWAENSGPSSPLSFERIMKKEGMTVLFF</sequence>
<dbReference type="PANTHER" id="PTHR37534:SF43">
    <property type="entry name" value="FINGER DOMAIN PROTEIN, PUTATIVE (AFU_ORTHOLOGUE AFUA_1G01850)-RELATED"/>
    <property type="match status" value="1"/>
</dbReference>
<gene>
    <name evidence="3" type="ORF">CLO192961_LOCUS411319</name>
</gene>
<organism evidence="3 4">
    <name type="scientific">Bionectria ochroleuca</name>
    <name type="common">Gliocladium roseum</name>
    <dbReference type="NCBI Taxonomy" id="29856"/>
    <lineage>
        <taxon>Eukaryota</taxon>
        <taxon>Fungi</taxon>
        <taxon>Dikarya</taxon>
        <taxon>Ascomycota</taxon>
        <taxon>Pezizomycotina</taxon>
        <taxon>Sordariomycetes</taxon>
        <taxon>Hypocreomycetidae</taxon>
        <taxon>Hypocreales</taxon>
        <taxon>Bionectriaceae</taxon>
        <taxon>Clonostachys</taxon>
    </lineage>
</organism>
<comment type="subcellular location">
    <subcellularLocation>
        <location evidence="1">Nucleus</location>
    </subcellularLocation>
</comment>
<evidence type="ECO:0000313" key="3">
    <source>
        <dbReference type="EMBL" id="VUC35487.1"/>
    </source>
</evidence>
<evidence type="ECO:0000256" key="1">
    <source>
        <dbReference type="ARBA" id="ARBA00004123"/>
    </source>
</evidence>
<evidence type="ECO:0000256" key="2">
    <source>
        <dbReference type="ARBA" id="ARBA00023242"/>
    </source>
</evidence>